<evidence type="ECO:0000313" key="2">
    <source>
        <dbReference type="Proteomes" id="UP001055811"/>
    </source>
</evidence>
<reference evidence="2" key="1">
    <citation type="journal article" date="2022" name="Mol. Ecol. Resour.">
        <title>The genomes of chicory, endive, great burdock and yacon provide insights into Asteraceae palaeo-polyploidization history and plant inulin production.</title>
        <authorList>
            <person name="Fan W."/>
            <person name="Wang S."/>
            <person name="Wang H."/>
            <person name="Wang A."/>
            <person name="Jiang F."/>
            <person name="Liu H."/>
            <person name="Zhao H."/>
            <person name="Xu D."/>
            <person name="Zhang Y."/>
        </authorList>
    </citation>
    <scope>NUCLEOTIDE SEQUENCE [LARGE SCALE GENOMIC DNA]</scope>
    <source>
        <strain evidence="2">cv. Punajuju</strain>
    </source>
</reference>
<comment type="caution">
    <text evidence="1">The sequence shown here is derived from an EMBL/GenBank/DDBJ whole genome shotgun (WGS) entry which is preliminary data.</text>
</comment>
<gene>
    <name evidence="1" type="ORF">L2E82_41551</name>
</gene>
<keyword evidence="2" id="KW-1185">Reference proteome</keyword>
<name>A0ACB9AP84_CICIN</name>
<proteinExistence type="predicted"/>
<accession>A0ACB9AP84</accession>
<dbReference type="EMBL" id="CM042015">
    <property type="protein sequence ID" value="KAI3711450.1"/>
    <property type="molecule type" value="Genomic_DNA"/>
</dbReference>
<dbReference type="Proteomes" id="UP001055811">
    <property type="component" value="Linkage Group LG07"/>
</dbReference>
<reference evidence="1 2" key="2">
    <citation type="journal article" date="2022" name="Mol. Ecol. Resour.">
        <title>The genomes of chicory, endive, great burdock and yacon provide insights into Asteraceae paleo-polyploidization history and plant inulin production.</title>
        <authorList>
            <person name="Fan W."/>
            <person name="Wang S."/>
            <person name="Wang H."/>
            <person name="Wang A."/>
            <person name="Jiang F."/>
            <person name="Liu H."/>
            <person name="Zhao H."/>
            <person name="Xu D."/>
            <person name="Zhang Y."/>
        </authorList>
    </citation>
    <scope>NUCLEOTIDE SEQUENCE [LARGE SCALE GENOMIC DNA]</scope>
    <source>
        <strain evidence="2">cv. Punajuju</strain>
        <tissue evidence="1">Leaves</tissue>
    </source>
</reference>
<organism evidence="1 2">
    <name type="scientific">Cichorium intybus</name>
    <name type="common">Chicory</name>
    <dbReference type="NCBI Taxonomy" id="13427"/>
    <lineage>
        <taxon>Eukaryota</taxon>
        <taxon>Viridiplantae</taxon>
        <taxon>Streptophyta</taxon>
        <taxon>Embryophyta</taxon>
        <taxon>Tracheophyta</taxon>
        <taxon>Spermatophyta</taxon>
        <taxon>Magnoliopsida</taxon>
        <taxon>eudicotyledons</taxon>
        <taxon>Gunneridae</taxon>
        <taxon>Pentapetalae</taxon>
        <taxon>asterids</taxon>
        <taxon>campanulids</taxon>
        <taxon>Asterales</taxon>
        <taxon>Asteraceae</taxon>
        <taxon>Cichorioideae</taxon>
        <taxon>Cichorieae</taxon>
        <taxon>Cichoriinae</taxon>
        <taxon>Cichorium</taxon>
    </lineage>
</organism>
<sequence>MPQNLKCCQDASKDSKDSESKDTDFTLENQEKPLKRNLKLSNKTCDWKANSPPQVHDSCGNSPLMLRCIFKMNWVAKLVKYVDEMVSGCQIYDIAPSKIDGSCQDISDFKKRWVKGEPVIIKGVCDESSMLVGPHGDVERHSRNK</sequence>
<protein>
    <submittedName>
        <fullName evidence="1">Uncharacterized protein</fullName>
    </submittedName>
</protein>
<evidence type="ECO:0000313" key="1">
    <source>
        <dbReference type="EMBL" id="KAI3711450.1"/>
    </source>
</evidence>